<reference evidence="1" key="2">
    <citation type="submission" date="2007-04" db="EMBL/GenBank/DDBJ databases">
        <title>The genome of the human body louse.</title>
        <authorList>
            <consortium name="The Human Body Louse Genome Consortium"/>
            <person name="Kirkness E."/>
            <person name="Walenz B."/>
            <person name="Hass B."/>
            <person name="Bruggner R."/>
            <person name="Strausberg R."/>
        </authorList>
    </citation>
    <scope>NUCLEOTIDE SEQUENCE</scope>
    <source>
        <strain evidence="1">USDA</strain>
    </source>
</reference>
<organism>
    <name type="scientific">Pediculus humanus subsp. corporis</name>
    <name type="common">Body louse</name>
    <dbReference type="NCBI Taxonomy" id="121224"/>
    <lineage>
        <taxon>Eukaryota</taxon>
        <taxon>Metazoa</taxon>
        <taxon>Ecdysozoa</taxon>
        <taxon>Arthropoda</taxon>
        <taxon>Hexapoda</taxon>
        <taxon>Insecta</taxon>
        <taxon>Pterygota</taxon>
        <taxon>Neoptera</taxon>
        <taxon>Paraneoptera</taxon>
        <taxon>Psocodea</taxon>
        <taxon>Troctomorpha</taxon>
        <taxon>Phthiraptera</taxon>
        <taxon>Anoplura</taxon>
        <taxon>Pediculidae</taxon>
        <taxon>Pediculus</taxon>
    </lineage>
</organism>
<gene>
    <name evidence="2" type="primary">8235521</name>
    <name evidence="1" type="ORF">Phum_PHUM266040</name>
</gene>
<evidence type="ECO:0000313" key="1">
    <source>
        <dbReference type="EMBL" id="EEB13902.1"/>
    </source>
</evidence>
<dbReference type="CTD" id="8235521"/>
<dbReference type="EnsemblMetazoa" id="PHUM266040-RA">
    <property type="protein sequence ID" value="PHUM266040-PA"/>
    <property type="gene ID" value="PHUM266040"/>
</dbReference>
<dbReference type="InParanoid" id="E0VKJ6"/>
<dbReference type="RefSeq" id="XP_002426640.1">
    <property type="nucleotide sequence ID" value="XM_002426595.1"/>
</dbReference>
<proteinExistence type="predicted"/>
<dbReference type="KEGG" id="phu:Phum_PHUM266040"/>
<dbReference type="HOGENOM" id="CLU_2925371_0_0_1"/>
<evidence type="ECO:0000313" key="3">
    <source>
        <dbReference type="Proteomes" id="UP000009046"/>
    </source>
</evidence>
<dbReference type="Proteomes" id="UP000009046">
    <property type="component" value="Unassembled WGS sequence"/>
</dbReference>
<reference evidence="2" key="3">
    <citation type="submission" date="2020-05" db="UniProtKB">
        <authorList>
            <consortium name="EnsemblMetazoa"/>
        </authorList>
    </citation>
    <scope>IDENTIFICATION</scope>
    <source>
        <strain evidence="2">USDA</strain>
    </source>
</reference>
<evidence type="ECO:0000313" key="2">
    <source>
        <dbReference type="EnsemblMetazoa" id="PHUM266040-PA"/>
    </source>
</evidence>
<accession>E0VKJ6</accession>
<keyword evidence="3" id="KW-1185">Reference proteome</keyword>
<protein>
    <submittedName>
        <fullName evidence="1 2">Uncharacterized protein</fullName>
    </submittedName>
</protein>
<sequence length="61" mass="7326">MRFPNIRLISFRNRPIVDCEKKKYLKVRELTVLTWHERGSQHEVMRGIIQLDYNGRNQSPG</sequence>
<reference evidence="1" key="1">
    <citation type="submission" date="2007-04" db="EMBL/GenBank/DDBJ databases">
        <title>Annotation of Pediculus humanus corporis strain USDA.</title>
        <authorList>
            <person name="Kirkness E."/>
            <person name="Hannick L."/>
            <person name="Hass B."/>
            <person name="Bruggner R."/>
            <person name="Lawson D."/>
            <person name="Bidwell S."/>
            <person name="Joardar V."/>
            <person name="Caler E."/>
            <person name="Walenz B."/>
            <person name="Inman J."/>
            <person name="Schobel S."/>
            <person name="Galinsky K."/>
            <person name="Amedeo P."/>
            <person name="Strausberg R."/>
        </authorList>
    </citation>
    <scope>NUCLEOTIDE SEQUENCE</scope>
    <source>
        <strain evidence="1">USDA</strain>
    </source>
</reference>
<dbReference type="AlphaFoldDB" id="E0VKJ6"/>
<dbReference type="EMBL" id="DS235248">
    <property type="protein sequence ID" value="EEB13902.1"/>
    <property type="molecule type" value="Genomic_DNA"/>
</dbReference>
<name>E0VKJ6_PEDHC</name>
<dbReference type="EMBL" id="AAZO01003076">
    <property type="status" value="NOT_ANNOTATED_CDS"/>
    <property type="molecule type" value="Genomic_DNA"/>
</dbReference>
<dbReference type="GeneID" id="8235521"/>
<dbReference type="VEuPathDB" id="VectorBase:PHUM266040"/>